<dbReference type="OMA" id="KYIHPWA"/>
<name>G2XH98_VERDV</name>
<evidence type="ECO:0008006" key="3">
    <source>
        <dbReference type="Google" id="ProtNLM"/>
    </source>
</evidence>
<proteinExistence type="predicted"/>
<dbReference type="KEGG" id="vda:VDAG_09530"/>
<protein>
    <recommendedName>
        <fullName evidence="3">Myb-like domain-containing protein</fullName>
    </recommendedName>
</protein>
<accession>G2XH98</accession>
<dbReference type="RefSeq" id="XP_009656786.1">
    <property type="nucleotide sequence ID" value="XM_009658491.1"/>
</dbReference>
<evidence type="ECO:0000313" key="1">
    <source>
        <dbReference type="EMBL" id="EGY19196.1"/>
    </source>
</evidence>
<dbReference type="Proteomes" id="UP000001611">
    <property type="component" value="Chromosome 7"/>
</dbReference>
<gene>
    <name evidence="1" type="ORF">VDAG_09530</name>
</gene>
<dbReference type="HOGENOM" id="CLU_2814376_0_0_1"/>
<reference evidence="1 2" key="1">
    <citation type="submission" date="2008-03" db="EMBL/GenBank/DDBJ databases">
        <title>The Genome Sequence of Verticillium dahliae VdLs.17.</title>
        <authorList>
            <consortium name="The Broad Institute Genome Sequencing Platform"/>
            <person name="Ma L.-J.J."/>
            <person name="Klosterman S.J."/>
            <person name="Subbarao K."/>
            <person name="Dobinson K."/>
            <person name="Veronese P."/>
            <person name="Kang S."/>
            <person name="Gold S.E."/>
            <person name="Young S."/>
            <person name="Jaffe D."/>
            <person name="Gnerre S."/>
            <person name="Berlin A."/>
            <person name="Heiman D."/>
            <person name="Hepburn T."/>
            <person name="Sykes S."/>
            <person name="Alvarado L."/>
            <person name="Kodira C.D."/>
            <person name="Lander E."/>
            <person name="Galagan J."/>
            <person name="Nusbaum C."/>
            <person name="Birren B."/>
        </authorList>
    </citation>
    <scope>NUCLEOTIDE SEQUENCE [LARGE SCALE GENOMIC DNA]</scope>
    <source>
        <strain evidence="2">VdLs.17 / ATCC MYA-4575 / FGSC 10137</strain>
    </source>
</reference>
<keyword evidence="2" id="KW-1185">Reference proteome</keyword>
<dbReference type="InParanoid" id="G2XH98"/>
<evidence type="ECO:0000313" key="2">
    <source>
        <dbReference type="Proteomes" id="UP000001611"/>
    </source>
</evidence>
<organism evidence="1 2">
    <name type="scientific">Verticillium dahliae (strain VdLs.17 / ATCC MYA-4575 / FGSC 10137)</name>
    <name type="common">Verticillium wilt</name>
    <dbReference type="NCBI Taxonomy" id="498257"/>
    <lineage>
        <taxon>Eukaryota</taxon>
        <taxon>Fungi</taxon>
        <taxon>Dikarya</taxon>
        <taxon>Ascomycota</taxon>
        <taxon>Pezizomycotina</taxon>
        <taxon>Sordariomycetes</taxon>
        <taxon>Hypocreomycetidae</taxon>
        <taxon>Glomerellales</taxon>
        <taxon>Plectosphaerellaceae</taxon>
        <taxon>Verticillium</taxon>
    </lineage>
</organism>
<dbReference type="eggNOG" id="ENOG502R6TW">
    <property type="taxonomic scope" value="Eukaryota"/>
</dbReference>
<dbReference type="AlphaFoldDB" id="G2XH98"/>
<sequence length="67" mass="7538">MDAVQGPRQPKRWTEEEDAILHEEAIKQGKYILHWAQLKTGIGSRQSWRTAQTRTVASAGSTKYAVA</sequence>
<dbReference type="GeneID" id="20710993"/>
<dbReference type="EMBL" id="DS572720">
    <property type="protein sequence ID" value="EGY19196.1"/>
    <property type="molecule type" value="Genomic_DNA"/>
</dbReference>